<evidence type="ECO:0000313" key="1">
    <source>
        <dbReference type="EMBL" id="KAJ8686787.1"/>
    </source>
</evidence>
<sequence>MMKSLIKLLHLNEFILRQKIVIKSLFYNHYLNWAYVGDTLLEPVLWFVENFTAFLGPVFVVMISFLTALMVFIAYYIGLPYWWDKSPEFTFVLLISGNWILINVCFNYYMGITVPAGYPPVGGLIPEAVSICKKCIKPKPPRTHHCSVCNKCVLKMDHHCPWFNNCVGHYNHRYFFQYMIFTVLGTVFIMVFGIQLAYEEFFLSPEPDLEGHPVRISNSEIIPLTESFDHLSQEERDEMTKEAAEQRESEIRRKLIIFAAMLVVATFISLGALTWWHAGLISRGETSIEGRINSSLEKKFLKQGKKYKNPYDFGKKQNWKLFLGLQNRTWKSVLLPSTHGPIGDGLTWETSNYEKFS</sequence>
<comment type="caution">
    <text evidence="1">The sequence shown here is derived from an EMBL/GenBank/DDBJ whole genome shotgun (WGS) entry which is preliminary data.</text>
</comment>
<dbReference type="Proteomes" id="UP001239111">
    <property type="component" value="Chromosome 1"/>
</dbReference>
<gene>
    <name evidence="1" type="ORF">QAD02_022581</name>
</gene>
<evidence type="ECO:0000313" key="2">
    <source>
        <dbReference type="Proteomes" id="UP001239111"/>
    </source>
</evidence>
<reference evidence="1" key="1">
    <citation type="submission" date="2023-04" db="EMBL/GenBank/DDBJ databases">
        <title>A chromosome-level genome assembly of the parasitoid wasp Eretmocerus hayati.</title>
        <authorList>
            <person name="Zhong Y."/>
            <person name="Liu S."/>
            <person name="Liu Y."/>
        </authorList>
    </citation>
    <scope>NUCLEOTIDE SEQUENCE</scope>
    <source>
        <strain evidence="1">ZJU_SS_LIU_2023</strain>
    </source>
</reference>
<keyword evidence="2" id="KW-1185">Reference proteome</keyword>
<proteinExistence type="predicted"/>
<accession>A0ACC2PWQ1</accession>
<name>A0ACC2PWQ1_9HYME</name>
<protein>
    <submittedName>
        <fullName evidence="1">Uncharacterized protein</fullName>
    </submittedName>
</protein>
<dbReference type="EMBL" id="CM056741">
    <property type="protein sequence ID" value="KAJ8686787.1"/>
    <property type="molecule type" value="Genomic_DNA"/>
</dbReference>
<organism evidence="1 2">
    <name type="scientific">Eretmocerus hayati</name>
    <dbReference type="NCBI Taxonomy" id="131215"/>
    <lineage>
        <taxon>Eukaryota</taxon>
        <taxon>Metazoa</taxon>
        <taxon>Ecdysozoa</taxon>
        <taxon>Arthropoda</taxon>
        <taxon>Hexapoda</taxon>
        <taxon>Insecta</taxon>
        <taxon>Pterygota</taxon>
        <taxon>Neoptera</taxon>
        <taxon>Endopterygota</taxon>
        <taxon>Hymenoptera</taxon>
        <taxon>Apocrita</taxon>
        <taxon>Proctotrupomorpha</taxon>
        <taxon>Chalcidoidea</taxon>
        <taxon>Aphelinidae</taxon>
        <taxon>Aphelininae</taxon>
        <taxon>Eretmocerus</taxon>
    </lineage>
</organism>